<evidence type="ECO:0000313" key="4">
    <source>
        <dbReference type="EMBL" id="GHB27372.1"/>
    </source>
</evidence>
<keyword evidence="2" id="KW-1133">Transmembrane helix</keyword>
<gene>
    <name evidence="4" type="ORF">GCM10010346_58610</name>
</gene>
<name>A0ABQ3E994_9ACTN</name>
<evidence type="ECO:0000256" key="1">
    <source>
        <dbReference type="SAM" id="MobiDB-lite"/>
    </source>
</evidence>
<accession>A0ABQ3E994</accession>
<evidence type="ECO:0000256" key="2">
    <source>
        <dbReference type="SAM" id="Phobius"/>
    </source>
</evidence>
<dbReference type="Proteomes" id="UP000599437">
    <property type="component" value="Unassembled WGS sequence"/>
</dbReference>
<evidence type="ECO:0000256" key="3">
    <source>
        <dbReference type="SAM" id="SignalP"/>
    </source>
</evidence>
<protein>
    <recommendedName>
        <fullName evidence="6">DUF916 domain-containing protein</fullName>
    </recommendedName>
</protein>
<feature type="transmembrane region" description="Helical" evidence="2">
    <location>
        <begin position="257"/>
        <end position="278"/>
    </location>
</feature>
<keyword evidence="3" id="KW-0732">Signal</keyword>
<sequence>MHPPRRARHAGRLLAAAAVLLGAAAPAPAAAPSAPFAAAAEDAPGWTAAPSGGGRPYFYLEGVAGTVFEDRLALTNPGGEARTVRLRGTGDDSGSWIALAETEVRIPPRTRAEVPFTVTVPAGAAPGDHPGAIAASGAGRSADVPVHLRVSGPTLAALTVEDVTVDERGDGAVIRYALVNRGNTALVPRLAVRAEGLLGGEVLRRAPRTLPQRLAPGQRVERTEPWPGAPVLDTVEVRLTATAAGGARGEATASAAFVPWTAVTVTTLLVLGAAAGAVRRVRRRKPPQPAPAPREATPHERPLAQSGATT</sequence>
<evidence type="ECO:0008006" key="6">
    <source>
        <dbReference type="Google" id="ProtNLM"/>
    </source>
</evidence>
<proteinExistence type="predicted"/>
<keyword evidence="2" id="KW-0472">Membrane</keyword>
<comment type="caution">
    <text evidence="4">The sequence shown here is derived from an EMBL/GenBank/DDBJ whole genome shotgun (WGS) entry which is preliminary data.</text>
</comment>
<dbReference type="EMBL" id="BMVO01000029">
    <property type="protein sequence ID" value="GHB27372.1"/>
    <property type="molecule type" value="Genomic_DNA"/>
</dbReference>
<keyword evidence="5" id="KW-1185">Reference proteome</keyword>
<feature type="chain" id="PRO_5047165026" description="DUF916 domain-containing protein" evidence="3">
    <location>
        <begin position="30"/>
        <end position="310"/>
    </location>
</feature>
<reference evidence="5" key="1">
    <citation type="journal article" date="2019" name="Int. J. Syst. Evol. Microbiol.">
        <title>The Global Catalogue of Microorganisms (GCM) 10K type strain sequencing project: providing services to taxonomists for standard genome sequencing and annotation.</title>
        <authorList>
            <consortium name="The Broad Institute Genomics Platform"/>
            <consortium name="The Broad Institute Genome Sequencing Center for Infectious Disease"/>
            <person name="Wu L."/>
            <person name="Ma J."/>
        </authorList>
    </citation>
    <scope>NUCLEOTIDE SEQUENCE [LARGE SCALE GENOMIC DNA]</scope>
    <source>
        <strain evidence="5">JCM 4737</strain>
    </source>
</reference>
<feature type="region of interest" description="Disordered" evidence="1">
    <location>
        <begin position="279"/>
        <end position="310"/>
    </location>
</feature>
<dbReference type="RefSeq" id="WP_138895826.1">
    <property type="nucleotide sequence ID" value="NZ_BMVO01000029.1"/>
</dbReference>
<keyword evidence="2" id="KW-0812">Transmembrane</keyword>
<organism evidence="4 5">
    <name type="scientific">Streptomyces chryseus</name>
    <dbReference type="NCBI Taxonomy" id="68186"/>
    <lineage>
        <taxon>Bacteria</taxon>
        <taxon>Bacillati</taxon>
        <taxon>Actinomycetota</taxon>
        <taxon>Actinomycetes</taxon>
        <taxon>Kitasatosporales</taxon>
        <taxon>Streptomycetaceae</taxon>
        <taxon>Streptomyces</taxon>
    </lineage>
</organism>
<feature type="signal peptide" evidence="3">
    <location>
        <begin position="1"/>
        <end position="29"/>
    </location>
</feature>
<evidence type="ECO:0000313" key="5">
    <source>
        <dbReference type="Proteomes" id="UP000599437"/>
    </source>
</evidence>